<evidence type="ECO:0000313" key="3">
    <source>
        <dbReference type="Proteomes" id="UP000054279"/>
    </source>
</evidence>
<proteinExistence type="predicted"/>
<evidence type="ECO:0000313" key="2">
    <source>
        <dbReference type="EMBL" id="KIJ44186.1"/>
    </source>
</evidence>
<evidence type="ECO:0000256" key="1">
    <source>
        <dbReference type="SAM" id="MobiDB-lite"/>
    </source>
</evidence>
<accession>A0A0C9VZZ8</accession>
<reference evidence="2 3" key="1">
    <citation type="submission" date="2014-06" db="EMBL/GenBank/DDBJ databases">
        <title>Evolutionary Origins and Diversification of the Mycorrhizal Mutualists.</title>
        <authorList>
            <consortium name="DOE Joint Genome Institute"/>
            <consortium name="Mycorrhizal Genomics Consortium"/>
            <person name="Kohler A."/>
            <person name="Kuo A."/>
            <person name="Nagy L.G."/>
            <person name="Floudas D."/>
            <person name="Copeland A."/>
            <person name="Barry K.W."/>
            <person name="Cichocki N."/>
            <person name="Veneault-Fourrey C."/>
            <person name="LaButti K."/>
            <person name="Lindquist E.A."/>
            <person name="Lipzen A."/>
            <person name="Lundell T."/>
            <person name="Morin E."/>
            <person name="Murat C."/>
            <person name="Riley R."/>
            <person name="Ohm R."/>
            <person name="Sun H."/>
            <person name="Tunlid A."/>
            <person name="Henrissat B."/>
            <person name="Grigoriev I.V."/>
            <person name="Hibbett D.S."/>
            <person name="Martin F."/>
        </authorList>
    </citation>
    <scope>NUCLEOTIDE SEQUENCE [LARGE SCALE GENOMIC DNA]</scope>
    <source>
        <strain evidence="2 3">SS14</strain>
    </source>
</reference>
<feature type="region of interest" description="Disordered" evidence="1">
    <location>
        <begin position="1"/>
        <end position="51"/>
    </location>
</feature>
<sequence length="178" mass="18201">MALNDMSMRAQGTDVYPGVANPTQSSSISDPMATNFVDDPTKDELGAGAPANFRGHREAKHAMRGEAGVVEARPGILDDTNIDPLNENSNKDDGWANATKVPGSGSVAQQATEKASETVTSAQKAAASNRTDASTGATGAINSAMGVATGAAKMAYGTVTGNKQYFEQGKEGVFGEGS</sequence>
<feature type="compositionally biased region" description="Polar residues" evidence="1">
    <location>
        <begin position="106"/>
        <end position="138"/>
    </location>
</feature>
<dbReference type="HOGENOM" id="CLU_115058_0_0_1"/>
<dbReference type="PRINTS" id="PR00833">
    <property type="entry name" value="POAALLERGEN"/>
</dbReference>
<name>A0A0C9VZZ8_SPHS4</name>
<dbReference type="Proteomes" id="UP000054279">
    <property type="component" value="Unassembled WGS sequence"/>
</dbReference>
<organism evidence="2 3">
    <name type="scientific">Sphaerobolus stellatus (strain SS14)</name>
    <dbReference type="NCBI Taxonomy" id="990650"/>
    <lineage>
        <taxon>Eukaryota</taxon>
        <taxon>Fungi</taxon>
        <taxon>Dikarya</taxon>
        <taxon>Basidiomycota</taxon>
        <taxon>Agaricomycotina</taxon>
        <taxon>Agaricomycetes</taxon>
        <taxon>Phallomycetidae</taxon>
        <taxon>Geastrales</taxon>
        <taxon>Sphaerobolaceae</taxon>
        <taxon>Sphaerobolus</taxon>
    </lineage>
</organism>
<dbReference type="EMBL" id="KN837118">
    <property type="protein sequence ID" value="KIJ44186.1"/>
    <property type="molecule type" value="Genomic_DNA"/>
</dbReference>
<protein>
    <submittedName>
        <fullName evidence="2">Uncharacterized protein</fullName>
    </submittedName>
</protein>
<dbReference type="AlphaFoldDB" id="A0A0C9VZZ8"/>
<dbReference type="OrthoDB" id="2581931at2759"/>
<keyword evidence="3" id="KW-1185">Reference proteome</keyword>
<gene>
    <name evidence="2" type="ORF">M422DRAFT_47305</name>
</gene>
<feature type="region of interest" description="Disordered" evidence="1">
    <location>
        <begin position="74"/>
        <end position="138"/>
    </location>
</feature>